<name>A0A5C5YIQ6_9BACT</name>
<evidence type="ECO:0000313" key="2">
    <source>
        <dbReference type="EMBL" id="TWT74747.1"/>
    </source>
</evidence>
<dbReference type="Gene3D" id="3.30.70.120">
    <property type="match status" value="1"/>
</dbReference>
<reference evidence="2 3" key="1">
    <citation type="submission" date="2019-02" db="EMBL/GenBank/DDBJ databases">
        <title>Deep-cultivation of Planctomycetes and their phenomic and genomic characterization uncovers novel biology.</title>
        <authorList>
            <person name="Wiegand S."/>
            <person name="Jogler M."/>
            <person name="Boedeker C."/>
            <person name="Pinto D."/>
            <person name="Vollmers J."/>
            <person name="Rivas-Marin E."/>
            <person name="Kohn T."/>
            <person name="Peeters S.H."/>
            <person name="Heuer A."/>
            <person name="Rast P."/>
            <person name="Oberbeckmann S."/>
            <person name="Bunk B."/>
            <person name="Jeske O."/>
            <person name="Meyerdierks A."/>
            <person name="Storesund J.E."/>
            <person name="Kallscheuer N."/>
            <person name="Luecker S."/>
            <person name="Lage O.M."/>
            <person name="Pohl T."/>
            <person name="Merkel B.J."/>
            <person name="Hornburger P."/>
            <person name="Mueller R.-W."/>
            <person name="Bruemmer F."/>
            <person name="Labrenz M."/>
            <person name="Spormann A.M."/>
            <person name="Op Den Camp H."/>
            <person name="Overmann J."/>
            <person name="Amann R."/>
            <person name="Jetten M.S.M."/>
            <person name="Mascher T."/>
            <person name="Medema M.H."/>
            <person name="Devos D.P."/>
            <person name="Kaster A.-K."/>
            <person name="Ovreas L."/>
            <person name="Rohde M."/>
            <person name="Galperin M.Y."/>
            <person name="Jogler C."/>
        </authorList>
    </citation>
    <scope>NUCLEOTIDE SEQUENCE [LARGE SCALE GENOMIC DNA]</scope>
    <source>
        <strain evidence="2 3">CA85</strain>
    </source>
</reference>
<dbReference type="InterPro" id="IPR002187">
    <property type="entry name" value="N-reg_PII"/>
</dbReference>
<organism evidence="2 3">
    <name type="scientific">Allorhodopirellula solitaria</name>
    <dbReference type="NCBI Taxonomy" id="2527987"/>
    <lineage>
        <taxon>Bacteria</taxon>
        <taxon>Pseudomonadati</taxon>
        <taxon>Planctomycetota</taxon>
        <taxon>Planctomycetia</taxon>
        <taxon>Pirellulales</taxon>
        <taxon>Pirellulaceae</taxon>
        <taxon>Allorhodopirellula</taxon>
    </lineage>
</organism>
<dbReference type="AlphaFoldDB" id="A0A5C5YIQ6"/>
<evidence type="ECO:0000256" key="1">
    <source>
        <dbReference type="PIRSR" id="PIRSR602187-50"/>
    </source>
</evidence>
<dbReference type="RefSeq" id="WP_146389061.1">
    <property type="nucleotide sequence ID" value="NZ_SJPK01000001.1"/>
</dbReference>
<dbReference type="EMBL" id="SJPK01000001">
    <property type="protein sequence ID" value="TWT74747.1"/>
    <property type="molecule type" value="Genomic_DNA"/>
</dbReference>
<dbReference type="GO" id="GO:0005524">
    <property type="term" value="F:ATP binding"/>
    <property type="evidence" value="ECO:0007669"/>
    <property type="project" value="TreeGrafter"/>
</dbReference>
<gene>
    <name evidence="2" type="primary">glnB_1</name>
    <name evidence="2" type="ORF">CA85_00320</name>
</gene>
<keyword evidence="1" id="KW-0597">Phosphoprotein</keyword>
<dbReference type="PRINTS" id="PR00340">
    <property type="entry name" value="PIIGLNB"/>
</dbReference>
<dbReference type="PANTHER" id="PTHR30115">
    <property type="entry name" value="NITROGEN REGULATORY PROTEIN P-II"/>
    <property type="match status" value="1"/>
</dbReference>
<feature type="modified residue" description="O-UMP-tyrosine" evidence="1">
    <location>
        <position position="51"/>
    </location>
</feature>
<comment type="caution">
    <text evidence="2">The sequence shown here is derived from an EMBL/GenBank/DDBJ whole genome shotgun (WGS) entry which is preliminary data.</text>
</comment>
<protein>
    <submittedName>
        <fullName evidence="2">Nitrogen regulatory protein P-II</fullName>
    </submittedName>
</protein>
<dbReference type="Proteomes" id="UP000318053">
    <property type="component" value="Unassembled WGS sequence"/>
</dbReference>
<dbReference type="Pfam" id="PF00543">
    <property type="entry name" value="P-II"/>
    <property type="match status" value="1"/>
</dbReference>
<dbReference type="InterPro" id="IPR015867">
    <property type="entry name" value="N-reg_PII/ATP_PRibTrfase_C"/>
</dbReference>
<dbReference type="InterPro" id="IPR011322">
    <property type="entry name" value="N-reg_PII-like_a/b"/>
</dbReference>
<dbReference type="PANTHER" id="PTHR30115:SF11">
    <property type="entry name" value="NITROGEN REGULATORY PROTEIN P-II HOMOLOG"/>
    <property type="match status" value="1"/>
</dbReference>
<proteinExistence type="predicted"/>
<dbReference type="SUPFAM" id="SSF54913">
    <property type="entry name" value="GlnB-like"/>
    <property type="match status" value="1"/>
</dbReference>
<dbReference type="GO" id="GO:0006808">
    <property type="term" value="P:regulation of nitrogen utilization"/>
    <property type="evidence" value="ECO:0007669"/>
    <property type="project" value="InterPro"/>
</dbReference>
<dbReference type="OrthoDB" id="9802729at2"/>
<dbReference type="SMART" id="SM00938">
    <property type="entry name" value="P-II"/>
    <property type="match status" value="1"/>
</dbReference>
<dbReference type="PROSITE" id="PS51343">
    <property type="entry name" value="PII_GLNB_DOM"/>
    <property type="match status" value="1"/>
</dbReference>
<sequence length="106" mass="11405">MILIQAIIQPIRLSTVREALEQAGYGETMAGDATGYGRQRGQVATFRGNEYRIDLLRKVILSLIVDDDDADEVIAIIRSAAKTGTQGEIGDGKIFTIPVAEAITIG</sequence>
<dbReference type="GO" id="GO:0030234">
    <property type="term" value="F:enzyme regulator activity"/>
    <property type="evidence" value="ECO:0007669"/>
    <property type="project" value="InterPro"/>
</dbReference>
<evidence type="ECO:0000313" key="3">
    <source>
        <dbReference type="Proteomes" id="UP000318053"/>
    </source>
</evidence>
<accession>A0A5C5YIQ6</accession>
<keyword evidence="3" id="KW-1185">Reference proteome</keyword>
<dbReference type="GO" id="GO:0005829">
    <property type="term" value="C:cytosol"/>
    <property type="evidence" value="ECO:0007669"/>
    <property type="project" value="TreeGrafter"/>
</dbReference>